<dbReference type="InterPro" id="IPR003538">
    <property type="entry name" value="TonB"/>
</dbReference>
<comment type="similarity">
    <text evidence="2 10">Belongs to the TonB family.</text>
</comment>
<dbReference type="NCBIfam" id="TIGR01352">
    <property type="entry name" value="tonB_Cterm"/>
    <property type="match status" value="1"/>
</dbReference>
<proteinExistence type="inferred from homology"/>
<dbReference type="Gene3D" id="3.30.2420.10">
    <property type="entry name" value="TonB"/>
    <property type="match status" value="1"/>
</dbReference>
<dbReference type="Proteomes" id="UP001596492">
    <property type="component" value="Unassembled WGS sequence"/>
</dbReference>
<evidence type="ECO:0000256" key="2">
    <source>
        <dbReference type="ARBA" id="ARBA00006555"/>
    </source>
</evidence>
<dbReference type="Pfam" id="PF03544">
    <property type="entry name" value="TonB_C"/>
    <property type="match status" value="1"/>
</dbReference>
<dbReference type="InterPro" id="IPR037682">
    <property type="entry name" value="TonB_C"/>
</dbReference>
<keyword evidence="10" id="KW-0735">Signal-anchor</keyword>
<dbReference type="SUPFAM" id="SSF74653">
    <property type="entry name" value="TolA/TonB C-terminal domain"/>
    <property type="match status" value="1"/>
</dbReference>
<keyword evidence="4 10" id="KW-1003">Cell membrane</keyword>
<feature type="signal peptide" evidence="11">
    <location>
        <begin position="1"/>
        <end position="19"/>
    </location>
</feature>
<organism evidence="13 14">
    <name type="scientific">Hirschia litorea</name>
    <dbReference type="NCBI Taxonomy" id="1199156"/>
    <lineage>
        <taxon>Bacteria</taxon>
        <taxon>Pseudomonadati</taxon>
        <taxon>Pseudomonadota</taxon>
        <taxon>Alphaproteobacteria</taxon>
        <taxon>Hyphomonadales</taxon>
        <taxon>Hyphomonadaceae</taxon>
        <taxon>Hirschia</taxon>
    </lineage>
</organism>
<evidence type="ECO:0000256" key="3">
    <source>
        <dbReference type="ARBA" id="ARBA00022448"/>
    </source>
</evidence>
<dbReference type="PROSITE" id="PS52015">
    <property type="entry name" value="TONB_CTD"/>
    <property type="match status" value="1"/>
</dbReference>
<evidence type="ECO:0000313" key="14">
    <source>
        <dbReference type="Proteomes" id="UP001596492"/>
    </source>
</evidence>
<dbReference type="PRINTS" id="PR01374">
    <property type="entry name" value="TONBPROTEIN"/>
</dbReference>
<gene>
    <name evidence="13" type="ORF">ACFQS8_07240</name>
</gene>
<keyword evidence="9" id="KW-0472">Membrane</keyword>
<keyword evidence="6" id="KW-0812">Transmembrane</keyword>
<evidence type="ECO:0000256" key="6">
    <source>
        <dbReference type="ARBA" id="ARBA00022692"/>
    </source>
</evidence>
<dbReference type="RefSeq" id="WP_382166633.1">
    <property type="nucleotide sequence ID" value="NZ_JBHTBR010000004.1"/>
</dbReference>
<keyword evidence="14" id="KW-1185">Reference proteome</keyword>
<comment type="subcellular location">
    <subcellularLocation>
        <location evidence="1 10">Cell inner membrane</location>
        <topology evidence="1 10">Single-pass membrane protein</topology>
        <orientation evidence="1 10">Periplasmic side</orientation>
    </subcellularLocation>
</comment>
<dbReference type="InterPro" id="IPR051045">
    <property type="entry name" value="TonB-dependent_transducer"/>
</dbReference>
<evidence type="ECO:0000256" key="11">
    <source>
        <dbReference type="SAM" id="SignalP"/>
    </source>
</evidence>
<feature type="domain" description="TonB C-terminal" evidence="12">
    <location>
        <begin position="28"/>
        <end position="112"/>
    </location>
</feature>
<dbReference type="PANTHER" id="PTHR33446">
    <property type="entry name" value="PROTEIN TONB-RELATED"/>
    <property type="match status" value="1"/>
</dbReference>
<evidence type="ECO:0000256" key="7">
    <source>
        <dbReference type="ARBA" id="ARBA00022927"/>
    </source>
</evidence>
<protein>
    <recommendedName>
        <fullName evidence="10">Protein TonB</fullName>
    </recommendedName>
</protein>
<keyword evidence="7 10" id="KW-0653">Protein transport</keyword>
<evidence type="ECO:0000259" key="12">
    <source>
        <dbReference type="PROSITE" id="PS52015"/>
    </source>
</evidence>
<feature type="chain" id="PRO_5046990327" description="Protein TonB" evidence="11">
    <location>
        <begin position="20"/>
        <end position="112"/>
    </location>
</feature>
<keyword evidence="11" id="KW-0732">Signal</keyword>
<evidence type="ECO:0000256" key="8">
    <source>
        <dbReference type="ARBA" id="ARBA00022989"/>
    </source>
</evidence>
<evidence type="ECO:0000256" key="4">
    <source>
        <dbReference type="ARBA" id="ARBA00022475"/>
    </source>
</evidence>
<evidence type="ECO:0000256" key="10">
    <source>
        <dbReference type="RuleBase" id="RU362123"/>
    </source>
</evidence>
<accession>A0ABW2IKG7</accession>
<keyword evidence="8" id="KW-1133">Transmembrane helix</keyword>
<comment type="caution">
    <text evidence="13">The sequence shown here is derived from an EMBL/GenBank/DDBJ whole genome shotgun (WGS) entry which is preliminary data.</text>
</comment>
<sequence length="112" mass="11987">MKIAHILPALFVLSSTTMAGALSASAEAKAPLPVPTERVMPAYPRSAEAREIEGSVTLAFDVQEDGLVQNVRVVNADQPGVFDDAAVEAISKWKFEKGTPDEGVNIVVDFQF</sequence>
<comment type="function">
    <text evidence="10">Interacts with outer membrane receptor proteins that carry out high-affinity binding and energy dependent uptake into the periplasmic space of specific substrates. It could act to transduce energy from the cytoplasmic membrane to specific energy-requiring processes in the outer membrane, resulting in the release into the periplasm of ligands bound by these outer membrane proteins.</text>
</comment>
<dbReference type="EMBL" id="JBHTBR010000004">
    <property type="protein sequence ID" value="MFC7291403.1"/>
    <property type="molecule type" value="Genomic_DNA"/>
</dbReference>
<keyword evidence="3 10" id="KW-0813">Transport</keyword>
<reference evidence="14" key="1">
    <citation type="journal article" date="2019" name="Int. J. Syst. Evol. Microbiol.">
        <title>The Global Catalogue of Microorganisms (GCM) 10K type strain sequencing project: providing services to taxonomists for standard genome sequencing and annotation.</title>
        <authorList>
            <consortium name="The Broad Institute Genomics Platform"/>
            <consortium name="The Broad Institute Genome Sequencing Center for Infectious Disease"/>
            <person name="Wu L."/>
            <person name="Ma J."/>
        </authorList>
    </citation>
    <scope>NUCLEOTIDE SEQUENCE [LARGE SCALE GENOMIC DNA]</scope>
    <source>
        <strain evidence="14">CCUG 51308</strain>
    </source>
</reference>
<name>A0ABW2IKG7_9PROT</name>
<evidence type="ECO:0000256" key="1">
    <source>
        <dbReference type="ARBA" id="ARBA00004383"/>
    </source>
</evidence>
<dbReference type="InterPro" id="IPR006260">
    <property type="entry name" value="TonB/TolA_C"/>
</dbReference>
<keyword evidence="5 10" id="KW-0997">Cell inner membrane</keyword>
<evidence type="ECO:0000256" key="9">
    <source>
        <dbReference type="ARBA" id="ARBA00023136"/>
    </source>
</evidence>
<evidence type="ECO:0000313" key="13">
    <source>
        <dbReference type="EMBL" id="MFC7291403.1"/>
    </source>
</evidence>
<evidence type="ECO:0000256" key="5">
    <source>
        <dbReference type="ARBA" id="ARBA00022519"/>
    </source>
</evidence>